<feature type="compositionally biased region" description="Polar residues" evidence="1">
    <location>
        <begin position="54"/>
        <end position="69"/>
    </location>
</feature>
<dbReference type="AlphaFoldDB" id="A0AAV4H5U8"/>
<keyword evidence="3" id="KW-1185">Reference proteome</keyword>
<feature type="region of interest" description="Disordered" evidence="1">
    <location>
        <begin position="20"/>
        <end position="255"/>
    </location>
</feature>
<reference evidence="2 3" key="1">
    <citation type="journal article" date="2021" name="Elife">
        <title>Chloroplast acquisition without the gene transfer in kleptoplastic sea slugs, Plakobranchus ocellatus.</title>
        <authorList>
            <person name="Maeda T."/>
            <person name="Takahashi S."/>
            <person name="Yoshida T."/>
            <person name="Shimamura S."/>
            <person name="Takaki Y."/>
            <person name="Nagai Y."/>
            <person name="Toyoda A."/>
            <person name="Suzuki Y."/>
            <person name="Arimoto A."/>
            <person name="Ishii H."/>
            <person name="Satoh N."/>
            <person name="Nishiyama T."/>
            <person name="Hasebe M."/>
            <person name="Maruyama T."/>
            <person name="Minagawa J."/>
            <person name="Obokata J."/>
            <person name="Shigenobu S."/>
        </authorList>
    </citation>
    <scope>NUCLEOTIDE SEQUENCE [LARGE SCALE GENOMIC DNA]</scope>
</reference>
<feature type="compositionally biased region" description="Acidic residues" evidence="1">
    <location>
        <begin position="234"/>
        <end position="251"/>
    </location>
</feature>
<feature type="compositionally biased region" description="Polar residues" evidence="1">
    <location>
        <begin position="829"/>
        <end position="839"/>
    </location>
</feature>
<protein>
    <submittedName>
        <fullName evidence="2">Pedal peptide 4</fullName>
    </submittedName>
</protein>
<feature type="compositionally biased region" description="Low complexity" evidence="1">
    <location>
        <begin position="121"/>
        <end position="142"/>
    </location>
</feature>
<evidence type="ECO:0000313" key="2">
    <source>
        <dbReference type="EMBL" id="GFR93268.1"/>
    </source>
</evidence>
<evidence type="ECO:0000313" key="3">
    <source>
        <dbReference type="Proteomes" id="UP000762676"/>
    </source>
</evidence>
<name>A0AAV4H5U8_9GAST</name>
<comment type="caution">
    <text evidence="2">The sequence shown here is derived from an EMBL/GenBank/DDBJ whole genome shotgun (WGS) entry which is preliminary data.</text>
</comment>
<gene>
    <name evidence="2" type="ORF">ElyMa_006221800</name>
</gene>
<feature type="region of interest" description="Disordered" evidence="1">
    <location>
        <begin position="744"/>
        <end position="839"/>
    </location>
</feature>
<dbReference type="EMBL" id="BMAT01012490">
    <property type="protein sequence ID" value="GFR93268.1"/>
    <property type="molecule type" value="Genomic_DNA"/>
</dbReference>
<accession>A0AAV4H5U8</accession>
<organism evidence="2 3">
    <name type="scientific">Elysia marginata</name>
    <dbReference type="NCBI Taxonomy" id="1093978"/>
    <lineage>
        <taxon>Eukaryota</taxon>
        <taxon>Metazoa</taxon>
        <taxon>Spiralia</taxon>
        <taxon>Lophotrochozoa</taxon>
        <taxon>Mollusca</taxon>
        <taxon>Gastropoda</taxon>
        <taxon>Heterobranchia</taxon>
        <taxon>Euthyneura</taxon>
        <taxon>Panpulmonata</taxon>
        <taxon>Sacoglossa</taxon>
        <taxon>Placobranchoidea</taxon>
        <taxon>Plakobranchidae</taxon>
        <taxon>Elysia</taxon>
    </lineage>
</organism>
<proteinExistence type="predicted"/>
<evidence type="ECO:0000256" key="1">
    <source>
        <dbReference type="SAM" id="MobiDB-lite"/>
    </source>
</evidence>
<sequence length="839" mass="93121">MIQQKDNFFSLEPFSATGLDSSVGSGLAPWPRGRGFETQPSTVRAPTGWVGDSKATTQELSESSRNIPQSGVKPIVIGNSYSSSVHTSDGGRLLDVDKGNGRDTHPHASALHDAGSDIALSSGESGNAKPSSSSSGSRSNHNNNEETDLVVQREGWGRLPGGQSRYSSGENSKWRPVHHVSRRSFDSINTGDLRGMYQNYVGDEYPPQNWQYRSGDARRRSYFSGGKRSVSEDFPQDDPESLPWEEGDSSDSDQSTKWLDDAYREYQSKHSSSDDFEPQSKRGFDSISRWRSGVSGISQNFIGPKRGDYNSFRSSLGRHVGQILDFNKRENSQNQIYPRASFDSISYGPTYGLSQNYLNKRDNKNNLLRWLPGGFRESFILKRSLQRLGELLDDNSKNIYSSEPPEKRQFDSINTGQISGMNQNHIGKRQFDSISTGGSFGTFGQNFINKRYFDSINSGSRLSNMYQNYISKRDLELNPSAFKRFDSISSGKLHGMGQNFISKRTSDSPYSTEIQDQVPSEVLGMPVQHFISRRSIPSGGQINSKLNSKRQFDSINSGFAGMGQNFVSKKASSYTAGSDDGLRNLERKRYFDSIGRTRLGGMSQNFISKRILDSIGSGRIGGLNQNFIAKRHFDSINGGKIGGMSQNFIGRKRFDSISNNKLFGMGQNFISKRYFDSISNNELGGMRQNFISKRGFDSINNGPIGGFRQNFVSKKNFDTIGNNRLYGMNQNFISKRLRFLAGKDRGQQSEDSFLGLPNFETKTGDDEQEDDFPHGTPGSDTAMDSEGPGGDGSTSVLSRDETTDTEHGATAEQDRIPGETEQEEMGPSYASTSELNTDR</sequence>
<feature type="compositionally biased region" description="Basic and acidic residues" evidence="1">
    <location>
        <begin position="92"/>
        <end position="106"/>
    </location>
</feature>
<dbReference type="Proteomes" id="UP000762676">
    <property type="component" value="Unassembled WGS sequence"/>
</dbReference>
<feature type="compositionally biased region" description="Basic and acidic residues" evidence="1">
    <location>
        <begin position="798"/>
        <end position="818"/>
    </location>
</feature>